<evidence type="ECO:0000313" key="5">
    <source>
        <dbReference type="EMBL" id="TXE10502.1"/>
    </source>
</evidence>
<proteinExistence type="predicted"/>
<dbReference type="SMART" id="SM00487">
    <property type="entry name" value="DEXDc"/>
    <property type="match status" value="1"/>
</dbReference>
<dbReference type="InterPro" id="IPR027417">
    <property type="entry name" value="P-loop_NTPase"/>
</dbReference>
<comment type="caution">
    <text evidence="5">The sequence shown here is derived from an EMBL/GenBank/DDBJ whole genome shotgun (WGS) entry which is preliminary data.</text>
</comment>
<accession>A0A5C7AXP0</accession>
<dbReference type="InterPro" id="IPR011545">
    <property type="entry name" value="DEAD/DEAH_box_helicase_dom"/>
</dbReference>
<evidence type="ECO:0000256" key="3">
    <source>
        <dbReference type="ARBA" id="ARBA00022840"/>
    </source>
</evidence>
<protein>
    <submittedName>
        <fullName evidence="5">DEAD/DEAH box helicase</fullName>
    </submittedName>
</protein>
<dbReference type="EMBL" id="VORX01000001">
    <property type="protein sequence ID" value="TXE10502.1"/>
    <property type="molecule type" value="Genomic_DNA"/>
</dbReference>
<dbReference type="AlphaFoldDB" id="A0A5C7AXP0"/>
<evidence type="ECO:0000259" key="4">
    <source>
        <dbReference type="PROSITE" id="PS51192"/>
    </source>
</evidence>
<dbReference type="GO" id="GO:0016787">
    <property type="term" value="F:hydrolase activity"/>
    <property type="evidence" value="ECO:0007669"/>
    <property type="project" value="UniProtKB-KW"/>
</dbReference>
<evidence type="ECO:0000256" key="2">
    <source>
        <dbReference type="ARBA" id="ARBA00022801"/>
    </source>
</evidence>
<dbReference type="PROSITE" id="PS51192">
    <property type="entry name" value="HELICASE_ATP_BIND_1"/>
    <property type="match status" value="1"/>
</dbReference>
<dbReference type="RefSeq" id="WP_146888631.1">
    <property type="nucleotide sequence ID" value="NZ_VORX01000001.1"/>
</dbReference>
<evidence type="ECO:0000313" key="6">
    <source>
        <dbReference type="Proteomes" id="UP000321734"/>
    </source>
</evidence>
<name>A0A5C7AXP0_9FLAO</name>
<dbReference type="GO" id="GO:0003676">
    <property type="term" value="F:nucleic acid binding"/>
    <property type="evidence" value="ECO:0007669"/>
    <property type="project" value="InterPro"/>
</dbReference>
<keyword evidence="3" id="KW-0067">ATP-binding</keyword>
<dbReference type="SUPFAM" id="SSF52540">
    <property type="entry name" value="P-loop containing nucleoside triphosphate hydrolases"/>
    <property type="match status" value="1"/>
</dbReference>
<feature type="domain" description="Helicase ATP-binding" evidence="4">
    <location>
        <begin position="426"/>
        <end position="578"/>
    </location>
</feature>
<dbReference type="GO" id="GO:0004386">
    <property type="term" value="F:helicase activity"/>
    <property type="evidence" value="ECO:0007669"/>
    <property type="project" value="UniProtKB-KW"/>
</dbReference>
<reference evidence="5 6" key="1">
    <citation type="submission" date="2019-08" db="EMBL/GenBank/DDBJ databases">
        <title>Genome sequence of Gelidibacter salicanalis IC162T.</title>
        <authorList>
            <person name="Bowman J.P."/>
        </authorList>
    </citation>
    <scope>NUCLEOTIDE SEQUENCE [LARGE SCALE GENOMIC DNA]</scope>
    <source>
        <strain evidence="5 6">IC162</strain>
    </source>
</reference>
<keyword evidence="5" id="KW-0347">Helicase</keyword>
<sequence length="1018" mass="118741">MTTDGTTKAVQIIDLSVDVKHSFSKFNIDFDKPYFSEVEPYYTDKRPNGHFGILQIHSLNQKLDRLNGYKSNGKKDNAPAFLKGIYNGGTSGVNCVIPAGFLFFDIDVKDNENAHLKCGLKNAQAFEIIKKYSLLIWRSNSGLGIAGLLYVPQLKDVDHSNSKLHLNIGKAITDALANELKTQNIIVSFDEAQSKFRQIRFLAEQKEQRSFNPLPALFEYSITETPRIYHNGVKAYRNADFSPIDGSIEHQYNQRNKIQDVLRDCHFENVNGNRWKHPRTTSGNSGFVDEVKNIFLNFSGSFSGKGGFSPFRLACYYLHNDNKQVFEKTLTAQGYKVIEPTKEAVKTAEMALSKRTKRSDKDIFSICDNLQNLPYCEKLDFINKNCKSEAERPLFFEYLKIKSLLISYDKTIKIEKYVSEAFSEILKYTDQHKKVIVRAETGTGKTFSVITEFTKQRPDHRCLIIAPLTVIVDQTKKEHNITGLTGQSRPLEHMEALTANIVIATQEQAIKHLSNGNTFDYIVIDEMHNFLTANSYKRELLAELTFLIKDKKVIGLTATPNEVFKNIGYRLLSVEKHAQKRTKVIQRSSNLPAFRIILEHEKTVKQKTVYRLNSKSTLEDIKAELIANGLNESDIFLIYSEKHIKDSRRFKGMVNDQQFPADAKVILTTAIIDEGLNIYQNDFSDVVFIDDQFTPRTESLKQFYARFRNDDENRINYHYRKFKKDQTVNKWNWQWNYNKRLKNLIDEVNGMDDFNSFNDLANDSDFYYKDHTVNKYYLGFSVTEQFFERLTVSENNEYLRLNYNLDIEVDNIEFESSISTDRTKVSNNKKHGIIYKRWIIEDEKEAIKKIVKKHTSKPKLKRSIQTDSFFIVDDENPLTKDVCFYLSDFERLILETEKLNLLTEQPADEILFEDEKLRNKQTYNRWIQRLENQSLMVSPKTKYDYKNRQKVLNFVNEAIKLKHFQMRDLLKIWQKQRVSSVRGYKNFYLLDLLEDNIDDSLKIIENKKDKTFSFEYNF</sequence>
<organism evidence="5 6">
    <name type="scientific">Gelidibacter salicanalis</name>
    <dbReference type="NCBI Taxonomy" id="291193"/>
    <lineage>
        <taxon>Bacteria</taxon>
        <taxon>Pseudomonadati</taxon>
        <taxon>Bacteroidota</taxon>
        <taxon>Flavobacteriia</taxon>
        <taxon>Flavobacteriales</taxon>
        <taxon>Flavobacteriaceae</taxon>
        <taxon>Gelidibacter</taxon>
    </lineage>
</organism>
<dbReference type="Proteomes" id="UP000321734">
    <property type="component" value="Unassembled WGS sequence"/>
</dbReference>
<gene>
    <name evidence="5" type="ORF">ES711_00920</name>
</gene>
<evidence type="ECO:0000256" key="1">
    <source>
        <dbReference type="ARBA" id="ARBA00022741"/>
    </source>
</evidence>
<dbReference type="GO" id="GO:0005524">
    <property type="term" value="F:ATP binding"/>
    <property type="evidence" value="ECO:0007669"/>
    <property type="project" value="UniProtKB-KW"/>
</dbReference>
<keyword evidence="2" id="KW-0378">Hydrolase</keyword>
<dbReference type="InterPro" id="IPR014001">
    <property type="entry name" value="Helicase_ATP-bd"/>
</dbReference>
<dbReference type="Gene3D" id="3.40.50.300">
    <property type="entry name" value="P-loop containing nucleotide triphosphate hydrolases"/>
    <property type="match status" value="1"/>
</dbReference>
<dbReference type="PANTHER" id="PTHR24031">
    <property type="entry name" value="RNA HELICASE"/>
    <property type="match status" value="1"/>
</dbReference>
<dbReference type="Pfam" id="PF00270">
    <property type="entry name" value="DEAD"/>
    <property type="match status" value="1"/>
</dbReference>
<keyword evidence="6" id="KW-1185">Reference proteome</keyword>
<dbReference type="OrthoDB" id="1398971at2"/>
<keyword evidence="1" id="KW-0547">Nucleotide-binding</keyword>